<organism evidence="3 4">
    <name type="scientific">Cyclostephanos tholiformis</name>
    <dbReference type="NCBI Taxonomy" id="382380"/>
    <lineage>
        <taxon>Eukaryota</taxon>
        <taxon>Sar</taxon>
        <taxon>Stramenopiles</taxon>
        <taxon>Ochrophyta</taxon>
        <taxon>Bacillariophyta</taxon>
        <taxon>Coscinodiscophyceae</taxon>
        <taxon>Thalassiosirophycidae</taxon>
        <taxon>Stephanodiscales</taxon>
        <taxon>Stephanodiscaceae</taxon>
        <taxon>Cyclostephanos</taxon>
    </lineage>
</organism>
<dbReference type="SMART" id="SM00456">
    <property type="entry name" value="WW"/>
    <property type="match status" value="6"/>
</dbReference>
<comment type="caution">
    <text evidence="3">The sequence shown here is derived from an EMBL/GenBank/DDBJ whole genome shotgun (WGS) entry which is preliminary data.</text>
</comment>
<dbReference type="AlphaFoldDB" id="A0ABD3RUZ9"/>
<keyword evidence="4" id="KW-1185">Reference proteome</keyword>
<protein>
    <recommendedName>
        <fullName evidence="2">WW domain-containing protein</fullName>
    </recommendedName>
</protein>
<accession>A0ABD3RUZ9</accession>
<dbReference type="Pfam" id="PF00397">
    <property type="entry name" value="WW"/>
    <property type="match status" value="5"/>
</dbReference>
<dbReference type="PANTHER" id="PTHR47852:SF2">
    <property type="entry name" value="WW DOMAIN-CONTAINING PROTEIN"/>
    <property type="match status" value="1"/>
</dbReference>
<feature type="region of interest" description="Disordered" evidence="1">
    <location>
        <begin position="393"/>
        <end position="424"/>
    </location>
</feature>
<dbReference type="InterPro" id="IPR036020">
    <property type="entry name" value="WW_dom_sf"/>
</dbReference>
<evidence type="ECO:0000259" key="2">
    <source>
        <dbReference type="PROSITE" id="PS50020"/>
    </source>
</evidence>
<feature type="compositionally biased region" description="Basic and acidic residues" evidence="1">
    <location>
        <begin position="404"/>
        <end position="413"/>
    </location>
</feature>
<gene>
    <name evidence="3" type="ORF">ACHAXA_009308</name>
</gene>
<dbReference type="CDD" id="cd00201">
    <property type="entry name" value="WW"/>
    <property type="match status" value="5"/>
</dbReference>
<dbReference type="Proteomes" id="UP001530377">
    <property type="component" value="Unassembled WGS sequence"/>
</dbReference>
<feature type="domain" description="WW" evidence="2">
    <location>
        <begin position="321"/>
        <end position="355"/>
    </location>
</feature>
<name>A0ABD3RUZ9_9STRA</name>
<dbReference type="PROSITE" id="PS01159">
    <property type="entry name" value="WW_DOMAIN_1"/>
    <property type="match status" value="5"/>
</dbReference>
<feature type="domain" description="WW" evidence="2">
    <location>
        <begin position="168"/>
        <end position="202"/>
    </location>
</feature>
<sequence length="617" mass="69066">MKLSQDEIVTISNSTNCSIKILGKESQTILPDINVSSFASKGGYRGTFCAGNSSITCRSSLSPRLQSFQNEMAVRNSQNGSHWGSKGQIDSTSERDEDELTIKISKETKPMMHLLRLLKENYKNGIEVGSDDPKGRAVTSLINDFEKEVSSIEHRIKGQFSIMNGEQSPLPPDWIALEDMHSGEIYYANEVTGDTQWERPCLGDRAGKISDNMTNYSNDSNFVKGSHNSVQNFNRGNNYLQSSQKGTFEYSHQRIYGCNMVSNYQCNFGNNRPSSIFNFDNSNIDNYNQENVRGCIKSKGRQINMRNANTILTHRNSILNEKLPQGWIALEDANSGETYFANEITGESTWDKPKIQQIEKDSDDNFPPGWIALEDADSGETYYLNQVTMATTWERPSEGNGSEIEARNGEKQSSENGRLSYNNGDLPPGWEAVLDPSSGDYYFAHESGKSQWELPEFDQAEYGVAFDTSGEKARSVGNNRFDSPLDGILLPGWFAALDEDSGDHYYSNEMTGETTWDIPTDLAAVHDNPNDPDQALVVEEVEDDYHDIPPSWFAVTNPDSADLYFCNEQTGETTWDHRTTSISGAASKDANEQYLISRLTINDNTVYEDDSVSSSRY</sequence>
<feature type="domain" description="WW" evidence="2">
    <location>
        <begin position="546"/>
        <end position="580"/>
    </location>
</feature>
<evidence type="ECO:0000256" key="1">
    <source>
        <dbReference type="SAM" id="MobiDB-lite"/>
    </source>
</evidence>
<feature type="region of interest" description="Disordered" evidence="1">
    <location>
        <begin position="75"/>
        <end position="98"/>
    </location>
</feature>
<feature type="domain" description="WW" evidence="2">
    <location>
        <begin position="487"/>
        <end position="521"/>
    </location>
</feature>
<feature type="compositionally biased region" description="Polar residues" evidence="1">
    <location>
        <begin position="414"/>
        <end position="423"/>
    </location>
</feature>
<dbReference type="Gene3D" id="2.20.70.10">
    <property type="match status" value="5"/>
</dbReference>
<feature type="domain" description="WW" evidence="2">
    <location>
        <begin position="424"/>
        <end position="457"/>
    </location>
</feature>
<evidence type="ECO:0000313" key="4">
    <source>
        <dbReference type="Proteomes" id="UP001530377"/>
    </source>
</evidence>
<reference evidence="3 4" key="1">
    <citation type="submission" date="2024-10" db="EMBL/GenBank/DDBJ databases">
        <title>Updated reference genomes for cyclostephanoid diatoms.</title>
        <authorList>
            <person name="Roberts W.R."/>
            <person name="Alverson A.J."/>
        </authorList>
    </citation>
    <scope>NUCLEOTIDE SEQUENCE [LARGE SCALE GENOMIC DNA]</scope>
    <source>
        <strain evidence="3 4">AJA228-03</strain>
    </source>
</reference>
<dbReference type="PANTHER" id="PTHR47852">
    <property type="entry name" value="OS06G0298400 PROTEIN"/>
    <property type="match status" value="1"/>
</dbReference>
<dbReference type="SUPFAM" id="SSF51045">
    <property type="entry name" value="WW domain"/>
    <property type="match status" value="6"/>
</dbReference>
<dbReference type="InterPro" id="IPR001202">
    <property type="entry name" value="WW_dom"/>
</dbReference>
<evidence type="ECO:0000313" key="3">
    <source>
        <dbReference type="EMBL" id="KAL3815820.1"/>
    </source>
</evidence>
<dbReference type="PROSITE" id="PS50020">
    <property type="entry name" value="WW_DOMAIN_2"/>
    <property type="match status" value="6"/>
</dbReference>
<feature type="domain" description="WW" evidence="2">
    <location>
        <begin position="364"/>
        <end position="398"/>
    </location>
</feature>
<dbReference type="EMBL" id="JALLPB020000181">
    <property type="protein sequence ID" value="KAL3815820.1"/>
    <property type="molecule type" value="Genomic_DNA"/>
</dbReference>
<proteinExistence type="predicted"/>